<evidence type="ECO:0000256" key="2">
    <source>
        <dbReference type="ARBA" id="ARBA00022840"/>
    </source>
</evidence>
<dbReference type="Gene3D" id="3.40.50.800">
    <property type="entry name" value="Anticodon-binding domain"/>
    <property type="match status" value="1"/>
</dbReference>
<sequence>VLDDRAERPGVKFADADLIGWPLQIIVGKKGIEAGEVEYKVRANGNRGSIPAGSVTEKLEKVAAALRTINKGTDDVFTVFED</sequence>
<dbReference type="GO" id="GO:0006418">
    <property type="term" value="P:tRNA aminoacylation for protein translation"/>
    <property type="evidence" value="ECO:0007669"/>
    <property type="project" value="UniProtKB-ARBA"/>
</dbReference>
<dbReference type="InterPro" id="IPR036621">
    <property type="entry name" value="Anticodon-bd_dom_sf"/>
</dbReference>
<feature type="domain" description="Anticodon-binding" evidence="4">
    <location>
        <begin position="2"/>
        <end position="61"/>
    </location>
</feature>
<organism evidence="5 6">
    <name type="scientific">Phoenicibacter congonensis</name>
    <dbReference type="NCBI Taxonomy" id="1944646"/>
    <lineage>
        <taxon>Bacteria</taxon>
        <taxon>Bacillati</taxon>
        <taxon>Actinomycetota</taxon>
        <taxon>Coriobacteriia</taxon>
        <taxon>Eggerthellales</taxon>
        <taxon>Eggerthellaceae</taxon>
        <taxon>Phoenicibacter</taxon>
    </lineage>
</organism>
<dbReference type="Pfam" id="PF03129">
    <property type="entry name" value="HGTP_anticodon"/>
    <property type="match status" value="1"/>
</dbReference>
<dbReference type="AlphaFoldDB" id="A0AA43RMX7"/>
<gene>
    <name evidence="5" type="ORF">Q3982_08295</name>
</gene>
<evidence type="ECO:0000313" key="5">
    <source>
        <dbReference type="EMBL" id="MDO4842657.1"/>
    </source>
</evidence>
<feature type="non-terminal residue" evidence="5">
    <location>
        <position position="1"/>
    </location>
</feature>
<keyword evidence="6" id="KW-1185">Reference proteome</keyword>
<keyword evidence="5" id="KW-0436">Ligase</keyword>
<evidence type="ECO:0000313" key="6">
    <source>
        <dbReference type="Proteomes" id="UP001168575"/>
    </source>
</evidence>
<keyword evidence="2" id="KW-0067">ATP-binding</keyword>
<accession>A0AA43RMX7</accession>
<dbReference type="InterPro" id="IPR044140">
    <property type="entry name" value="ProRS_anticodon_short"/>
</dbReference>
<protein>
    <submittedName>
        <fullName evidence="5">His/Gly/Thr/Pro-type tRNA ligase C-terminal domain-containing protein</fullName>
    </submittedName>
</protein>
<keyword evidence="3" id="KW-0030">Aminoacyl-tRNA synthetase</keyword>
<reference evidence="5" key="1">
    <citation type="submission" date="2023-07" db="EMBL/GenBank/DDBJ databases">
        <title>Between Cages and Wild: Unraveling the Impact of Captivity on Animal Microbiomes and Antimicrobial Resistance.</title>
        <authorList>
            <person name="Schmartz G.P."/>
            <person name="Rehner J."/>
            <person name="Schuff M.J."/>
            <person name="Becker S.L."/>
            <person name="Kravczyk M."/>
            <person name="Gurevich A."/>
            <person name="Francke R."/>
            <person name="Mueller R."/>
            <person name="Keller V."/>
            <person name="Keller A."/>
        </authorList>
    </citation>
    <scope>NUCLEOTIDE SEQUENCE</scope>
    <source>
        <strain evidence="5">S12M_St_49</strain>
    </source>
</reference>
<keyword evidence="1" id="KW-0963">Cytoplasm</keyword>
<proteinExistence type="predicted"/>
<dbReference type="InterPro" id="IPR004154">
    <property type="entry name" value="Anticodon-bd"/>
</dbReference>
<dbReference type="CDD" id="cd00861">
    <property type="entry name" value="ProRS_anticodon_short"/>
    <property type="match status" value="1"/>
</dbReference>
<name>A0AA43RMX7_9ACTN</name>
<dbReference type="EMBL" id="JAUMVS010000250">
    <property type="protein sequence ID" value="MDO4842657.1"/>
    <property type="molecule type" value="Genomic_DNA"/>
</dbReference>
<evidence type="ECO:0000256" key="3">
    <source>
        <dbReference type="ARBA" id="ARBA00023146"/>
    </source>
</evidence>
<dbReference type="GO" id="GO:0005524">
    <property type="term" value="F:ATP binding"/>
    <property type="evidence" value="ECO:0007669"/>
    <property type="project" value="UniProtKB-KW"/>
</dbReference>
<keyword evidence="2" id="KW-0547">Nucleotide-binding</keyword>
<evidence type="ECO:0000256" key="1">
    <source>
        <dbReference type="ARBA" id="ARBA00022490"/>
    </source>
</evidence>
<evidence type="ECO:0000259" key="4">
    <source>
        <dbReference type="Pfam" id="PF03129"/>
    </source>
</evidence>
<dbReference type="Proteomes" id="UP001168575">
    <property type="component" value="Unassembled WGS sequence"/>
</dbReference>
<comment type="caution">
    <text evidence="5">The sequence shown here is derived from an EMBL/GenBank/DDBJ whole genome shotgun (WGS) entry which is preliminary data.</text>
</comment>
<dbReference type="GO" id="GO:0004812">
    <property type="term" value="F:aminoacyl-tRNA ligase activity"/>
    <property type="evidence" value="ECO:0007669"/>
    <property type="project" value="UniProtKB-KW"/>
</dbReference>
<dbReference type="SUPFAM" id="SSF52954">
    <property type="entry name" value="Class II aaRS ABD-related"/>
    <property type="match status" value="1"/>
</dbReference>